<keyword evidence="6" id="KW-0869">Chloride channel</keyword>
<gene>
    <name evidence="7" type="ORF">GWI33_021935</name>
</gene>
<feature type="transmembrane region" description="Helical" evidence="6">
    <location>
        <begin position="188"/>
        <end position="210"/>
    </location>
</feature>
<evidence type="ECO:0000256" key="6">
    <source>
        <dbReference type="RuleBase" id="RU363126"/>
    </source>
</evidence>
<feature type="transmembrane region" description="Helical" evidence="6">
    <location>
        <begin position="46"/>
        <end position="70"/>
    </location>
</feature>
<proteinExistence type="inferred from homology"/>
<feature type="transmembrane region" description="Helical" evidence="6">
    <location>
        <begin position="82"/>
        <end position="102"/>
    </location>
</feature>
<keyword evidence="4 6" id="KW-0472">Membrane</keyword>
<sequence length="385" mass="45132">TIIKLSTYFSKSEDVIPLSFVLGFYVNVVYTRWWSQFCTIPEPDGIALQVSATVIGNVITTSFSMPSVFIYQFDFQEDMPRMIRRTIMRYVVLSFTMTLTMISPRIKKRFPTYEHLVEAGLLTDDEKKLIEEFQDCQPKYAMYWLPISWAVNLAVEAKSEKLIEGEIGLEDLVGQLNKFREKCKMLTYYDWVCIPLVYTQLVTFAVYLYFLFTIIGEQFIEESSNINSRSFMFPFMNCLKFFFYMGWLKVAESMINPFGEDDDDFDINWMIDRNLQVGYWIVDKNQNKCPRVTKDYHWDKPIVSQLPFTKETAKYKCDHPVSSTRHIELEKTRKKHIFNCCESDETGVEGTYGILGKMQLIPKRHNSKASLNKVTIESTKNEDEV</sequence>
<evidence type="ECO:0000313" key="8">
    <source>
        <dbReference type="Proteomes" id="UP000625711"/>
    </source>
</evidence>
<keyword evidence="6" id="KW-0813">Transport</keyword>
<dbReference type="InterPro" id="IPR021134">
    <property type="entry name" value="Bestrophin-like"/>
</dbReference>
<dbReference type="Proteomes" id="UP000625711">
    <property type="component" value="Unassembled WGS sequence"/>
</dbReference>
<evidence type="ECO:0000313" key="7">
    <source>
        <dbReference type="EMBL" id="KAF7264910.1"/>
    </source>
</evidence>
<dbReference type="Pfam" id="PF01062">
    <property type="entry name" value="Bestrophin"/>
    <property type="match status" value="1"/>
</dbReference>
<feature type="transmembrane region" description="Helical" evidence="6">
    <location>
        <begin position="15"/>
        <end position="34"/>
    </location>
</feature>
<protein>
    <recommendedName>
        <fullName evidence="6">Bestrophin homolog</fullName>
    </recommendedName>
</protein>
<reference evidence="7" key="1">
    <citation type="submission" date="2020-08" db="EMBL/GenBank/DDBJ databases">
        <title>Genome sequencing and assembly of the red palm weevil Rhynchophorus ferrugineus.</title>
        <authorList>
            <person name="Dias G.B."/>
            <person name="Bergman C.M."/>
            <person name="Manee M."/>
        </authorList>
    </citation>
    <scope>NUCLEOTIDE SEQUENCE</scope>
    <source>
        <strain evidence="7">AA-2017</strain>
        <tissue evidence="7">Whole larva</tissue>
    </source>
</reference>
<keyword evidence="6" id="KW-1003">Cell membrane</keyword>
<dbReference type="PANTHER" id="PTHR10736">
    <property type="entry name" value="BESTROPHIN"/>
    <property type="match status" value="1"/>
</dbReference>
<comment type="function">
    <text evidence="6">Forms chloride channels.</text>
</comment>
<evidence type="ECO:0000256" key="5">
    <source>
        <dbReference type="ARBA" id="ARBA00034769"/>
    </source>
</evidence>
<comment type="caution">
    <text evidence="7">The sequence shown here is derived from an EMBL/GenBank/DDBJ whole genome shotgun (WGS) entry which is preliminary data.</text>
</comment>
<keyword evidence="6" id="KW-0407">Ion channel</keyword>
<keyword evidence="8" id="KW-1185">Reference proteome</keyword>
<feature type="non-terminal residue" evidence="7">
    <location>
        <position position="385"/>
    </location>
</feature>
<dbReference type="GO" id="GO:0005886">
    <property type="term" value="C:plasma membrane"/>
    <property type="evidence" value="ECO:0007669"/>
    <property type="project" value="UniProtKB-SubCell"/>
</dbReference>
<evidence type="ECO:0000256" key="3">
    <source>
        <dbReference type="ARBA" id="ARBA00022989"/>
    </source>
</evidence>
<dbReference type="GO" id="GO:0034707">
    <property type="term" value="C:chloride channel complex"/>
    <property type="evidence" value="ECO:0007669"/>
    <property type="project" value="UniProtKB-KW"/>
</dbReference>
<dbReference type="PANTHER" id="PTHR10736:SF65">
    <property type="entry name" value="BESTROPHIN 1, ISOFORM C-RELATED"/>
    <property type="match status" value="1"/>
</dbReference>
<dbReference type="InterPro" id="IPR000615">
    <property type="entry name" value="Bestrophin"/>
</dbReference>
<keyword evidence="2 6" id="KW-0812">Transmembrane</keyword>
<dbReference type="EMBL" id="JAACXV010015560">
    <property type="protein sequence ID" value="KAF7264910.1"/>
    <property type="molecule type" value="Genomic_DNA"/>
</dbReference>
<keyword evidence="3 6" id="KW-1133">Transmembrane helix</keyword>
<evidence type="ECO:0000256" key="1">
    <source>
        <dbReference type="ARBA" id="ARBA00004370"/>
    </source>
</evidence>
<dbReference type="GO" id="GO:0005254">
    <property type="term" value="F:chloride channel activity"/>
    <property type="evidence" value="ECO:0007669"/>
    <property type="project" value="UniProtKB-KW"/>
</dbReference>
<dbReference type="OrthoDB" id="201595at2759"/>
<keyword evidence="6" id="KW-0406">Ion transport</keyword>
<organism evidence="7 8">
    <name type="scientific">Rhynchophorus ferrugineus</name>
    <name type="common">Red palm weevil</name>
    <name type="synonym">Curculio ferrugineus</name>
    <dbReference type="NCBI Taxonomy" id="354439"/>
    <lineage>
        <taxon>Eukaryota</taxon>
        <taxon>Metazoa</taxon>
        <taxon>Ecdysozoa</taxon>
        <taxon>Arthropoda</taxon>
        <taxon>Hexapoda</taxon>
        <taxon>Insecta</taxon>
        <taxon>Pterygota</taxon>
        <taxon>Neoptera</taxon>
        <taxon>Endopterygota</taxon>
        <taxon>Coleoptera</taxon>
        <taxon>Polyphaga</taxon>
        <taxon>Cucujiformia</taxon>
        <taxon>Curculionidae</taxon>
        <taxon>Dryophthorinae</taxon>
        <taxon>Rhynchophorus</taxon>
    </lineage>
</organism>
<accession>A0A834HUB8</accession>
<name>A0A834HUB8_RHYFE</name>
<comment type="similarity">
    <text evidence="5 6">Belongs to the anion channel-forming bestrophin (TC 1.A.46) family. Calcium-sensitive chloride channel subfamily.</text>
</comment>
<feature type="transmembrane region" description="Helical" evidence="6">
    <location>
        <begin position="230"/>
        <end position="248"/>
    </location>
</feature>
<dbReference type="AlphaFoldDB" id="A0A834HUB8"/>
<evidence type="ECO:0000256" key="4">
    <source>
        <dbReference type="ARBA" id="ARBA00023136"/>
    </source>
</evidence>
<evidence type="ECO:0000256" key="2">
    <source>
        <dbReference type="ARBA" id="ARBA00022692"/>
    </source>
</evidence>
<comment type="subcellular location">
    <subcellularLocation>
        <location evidence="6">Cell membrane</location>
        <topology evidence="6">Multi-pass membrane protein</topology>
    </subcellularLocation>
    <subcellularLocation>
        <location evidence="1">Membrane</location>
    </subcellularLocation>
</comment>
<keyword evidence="6" id="KW-0868">Chloride</keyword>